<accession>A0A1R4KDG5</accession>
<reference evidence="4 5" key="1">
    <citation type="submission" date="2017-02" db="EMBL/GenBank/DDBJ databases">
        <authorList>
            <person name="Peterson S.W."/>
        </authorList>
    </citation>
    <scope>NUCLEOTIDE SEQUENCE [LARGE SCALE GENOMIC DNA]</scope>
    <source>
        <strain evidence="4 5">LSP_Lj1</strain>
    </source>
</reference>
<dbReference type="OrthoDB" id="9792085at2"/>
<dbReference type="AlphaFoldDB" id="A0A1R4KDG5"/>
<dbReference type="EMBL" id="FUKQ01000047">
    <property type="protein sequence ID" value="SJN42360.1"/>
    <property type="molecule type" value="Genomic_DNA"/>
</dbReference>
<evidence type="ECO:0000256" key="1">
    <source>
        <dbReference type="ARBA" id="ARBA00023002"/>
    </source>
</evidence>
<feature type="domain" description="Gfo/Idh/MocA-like oxidoreductase N-terminal" evidence="2">
    <location>
        <begin position="6"/>
        <end position="132"/>
    </location>
</feature>
<dbReference type="InterPro" id="IPR050463">
    <property type="entry name" value="Gfo/Idh/MocA_oxidrdct_glycsds"/>
</dbReference>
<dbReference type="Gene3D" id="3.30.360.10">
    <property type="entry name" value="Dihydrodipicolinate Reductase, domain 2"/>
    <property type="match status" value="1"/>
</dbReference>
<dbReference type="Proteomes" id="UP000188342">
    <property type="component" value="Unassembled WGS sequence"/>
</dbReference>
<evidence type="ECO:0000259" key="3">
    <source>
        <dbReference type="Pfam" id="PF22725"/>
    </source>
</evidence>
<dbReference type="InterPro" id="IPR000683">
    <property type="entry name" value="Gfo/Idh/MocA-like_OxRdtase_N"/>
</dbReference>
<dbReference type="SUPFAM" id="SSF55347">
    <property type="entry name" value="Glyceraldehyde-3-phosphate dehydrogenase-like, C-terminal domain"/>
    <property type="match status" value="1"/>
</dbReference>
<evidence type="ECO:0000313" key="4">
    <source>
        <dbReference type="EMBL" id="SJN42360.1"/>
    </source>
</evidence>
<dbReference type="SUPFAM" id="SSF51735">
    <property type="entry name" value="NAD(P)-binding Rossmann-fold domains"/>
    <property type="match status" value="1"/>
</dbReference>
<dbReference type="Gene3D" id="3.40.50.720">
    <property type="entry name" value="NAD(P)-binding Rossmann-like Domain"/>
    <property type="match status" value="1"/>
</dbReference>
<dbReference type="EC" id="1.1.1.18" evidence="4"/>
<feature type="domain" description="GFO/IDH/MocA-like oxidoreductase" evidence="3">
    <location>
        <begin position="141"/>
        <end position="287"/>
    </location>
</feature>
<gene>
    <name evidence="4" type="ORF">FM114_13505</name>
</gene>
<dbReference type="RefSeq" id="WP_094765646.1">
    <property type="nucleotide sequence ID" value="NZ_FUKQ01000047.1"/>
</dbReference>
<proteinExistence type="predicted"/>
<dbReference type="GO" id="GO:0000166">
    <property type="term" value="F:nucleotide binding"/>
    <property type="evidence" value="ECO:0007669"/>
    <property type="project" value="InterPro"/>
</dbReference>
<dbReference type="Pfam" id="PF22725">
    <property type="entry name" value="GFO_IDH_MocA_C3"/>
    <property type="match status" value="1"/>
</dbReference>
<evidence type="ECO:0000313" key="5">
    <source>
        <dbReference type="Proteomes" id="UP000188342"/>
    </source>
</evidence>
<dbReference type="Pfam" id="PF01408">
    <property type="entry name" value="GFO_IDH_MocA"/>
    <property type="match status" value="1"/>
</dbReference>
<dbReference type="InterPro" id="IPR055170">
    <property type="entry name" value="GFO_IDH_MocA-like_dom"/>
</dbReference>
<dbReference type="GO" id="GO:0050112">
    <property type="term" value="F:inositol 2-dehydrogenase (NAD+) activity"/>
    <property type="evidence" value="ECO:0007669"/>
    <property type="project" value="UniProtKB-EC"/>
</dbReference>
<protein>
    <submittedName>
        <fullName evidence="4">Myo-inositol 2-dehydrogenase</fullName>
        <ecNumber evidence="4">1.1.1.18</ecNumber>
    </submittedName>
</protein>
<organism evidence="4 5">
    <name type="scientific">Luteococcus japonicus LSP_Lj1</name>
    <dbReference type="NCBI Taxonomy" id="1255658"/>
    <lineage>
        <taxon>Bacteria</taxon>
        <taxon>Bacillati</taxon>
        <taxon>Actinomycetota</taxon>
        <taxon>Actinomycetes</taxon>
        <taxon>Propionibacteriales</taxon>
        <taxon>Propionibacteriaceae</taxon>
        <taxon>Luteococcus</taxon>
    </lineage>
</organism>
<dbReference type="PANTHER" id="PTHR43818:SF11">
    <property type="entry name" value="BCDNA.GH03377"/>
    <property type="match status" value="1"/>
</dbReference>
<keyword evidence="5" id="KW-1185">Reference proteome</keyword>
<keyword evidence="1 4" id="KW-0560">Oxidoreductase</keyword>
<dbReference type="InterPro" id="IPR036291">
    <property type="entry name" value="NAD(P)-bd_dom_sf"/>
</dbReference>
<evidence type="ECO:0000259" key="2">
    <source>
        <dbReference type="Pfam" id="PF01408"/>
    </source>
</evidence>
<dbReference type="STRING" id="1255658.FM114_13505"/>
<name>A0A1R4KDG5_9ACTN</name>
<sequence>MTRELGIGVVSLGWMGRLHSAAYAALPMRYPELAVKPRLVVCADPVDSNQTAALEQYGFEKAVADYHEVIDDPQVEALSICAPNFLHHEIAMAAIKAGKPFWIEKPMGVNAAQSREIAEGAQQAGLVTAVGFNYRHEPAVERMRQLVREGHLGRVTNVRVWLIADYASAPDGPLTWRYSREKAGAGVVGDLMSHGVDLAQWVTGQRVTSVSGLTDTFINERPIPLTAGVGHAKVELSDQSGPVENEDYVAVLATFENGIVGTFESSRVAVGPRAEYVVEVYGTEGSARWSFSHPQDLQLLIRGEGPATGYTTAMIGMEDGDFARFQPGPGQTMSFDDLKVIEAAQFVQSVLTGTQVAPSAGDAWLAAAADEAIVASAAQKSWVEVPAVSAPTTFAFPKD</sequence>
<dbReference type="PANTHER" id="PTHR43818">
    <property type="entry name" value="BCDNA.GH03377"/>
    <property type="match status" value="1"/>
</dbReference>